<accession>A0A379S6V7</accession>
<evidence type="ECO:0000313" key="1">
    <source>
        <dbReference type="EMBL" id="SUG15840.1"/>
    </source>
</evidence>
<dbReference type="EMBL" id="UGWZ01000001">
    <property type="protein sequence ID" value="SUG15840.1"/>
    <property type="molecule type" value="Genomic_DNA"/>
</dbReference>
<dbReference type="Proteomes" id="UP000254124">
    <property type="component" value="Unassembled WGS sequence"/>
</dbReference>
<reference evidence="1 2" key="1">
    <citation type="submission" date="2018-06" db="EMBL/GenBank/DDBJ databases">
        <authorList>
            <consortium name="Pathogen Informatics"/>
            <person name="Doyle S."/>
        </authorList>
    </citation>
    <scope>NUCLEOTIDE SEQUENCE [LARGE SCALE GENOMIC DNA]</scope>
    <source>
        <strain evidence="1 2">NCTC7295</strain>
    </source>
</reference>
<gene>
    <name evidence="1" type="ORF">NCTC7295_03528</name>
</gene>
<protein>
    <submittedName>
        <fullName evidence="1">Uncharacterized protein</fullName>
    </submittedName>
</protein>
<dbReference type="AlphaFoldDB" id="A0A379S6V7"/>
<sequence>MGLVFVVDNFTDQPCGGIFRSGTRSVVGSGRK</sequence>
<name>A0A379S6V7_SALER</name>
<organism evidence="1 2">
    <name type="scientific">Salmonella enterica subsp. arizonae</name>
    <dbReference type="NCBI Taxonomy" id="59203"/>
    <lineage>
        <taxon>Bacteria</taxon>
        <taxon>Pseudomonadati</taxon>
        <taxon>Pseudomonadota</taxon>
        <taxon>Gammaproteobacteria</taxon>
        <taxon>Enterobacterales</taxon>
        <taxon>Enterobacteriaceae</taxon>
        <taxon>Salmonella</taxon>
    </lineage>
</organism>
<proteinExistence type="predicted"/>
<evidence type="ECO:0000313" key="2">
    <source>
        <dbReference type="Proteomes" id="UP000254124"/>
    </source>
</evidence>